<dbReference type="InterPro" id="IPR009014">
    <property type="entry name" value="Transketo_C/PFOR_II"/>
</dbReference>
<accession>B0TC22</accession>
<dbReference type="Pfam" id="PF17147">
    <property type="entry name" value="PFOR_II"/>
    <property type="match status" value="1"/>
</dbReference>
<gene>
    <name evidence="4" type="primary">korA</name>
    <name evidence="4" type="ORF">HM1_2766</name>
</gene>
<dbReference type="InterPro" id="IPR002880">
    <property type="entry name" value="Pyrv_Fd/Flavodoxin_OxRdtase_N"/>
</dbReference>
<name>B0TC22_HELMI</name>
<dbReference type="InterPro" id="IPR029061">
    <property type="entry name" value="THDP-binding"/>
</dbReference>
<dbReference type="NCBIfam" id="NF006412">
    <property type="entry name" value="PRK08659.1"/>
    <property type="match status" value="1"/>
</dbReference>
<dbReference type="CDD" id="cd07034">
    <property type="entry name" value="TPP_PYR_PFOR_IOR-alpha_like"/>
    <property type="match status" value="1"/>
</dbReference>
<dbReference type="FunFam" id="3.40.50.970:FF:000022">
    <property type="entry name" value="2-oxoglutarate ferredoxin oxidoreductase alpha subunit"/>
    <property type="match status" value="1"/>
</dbReference>
<dbReference type="EMBL" id="CP000930">
    <property type="protein sequence ID" value="ABZ85295.1"/>
    <property type="molecule type" value="Genomic_DNA"/>
</dbReference>
<dbReference type="FunFam" id="3.40.50.920:FF:000013">
    <property type="entry name" value="Ferredoxin oxidoreductase alpha subunit"/>
    <property type="match status" value="1"/>
</dbReference>
<feature type="domain" description="Pyruvate flavodoxin/ferredoxin oxidoreductase pyrimidine binding" evidence="2">
    <location>
        <begin position="19"/>
        <end position="246"/>
    </location>
</feature>
<dbReference type="HOGENOM" id="CLU_017038_0_1_9"/>
<dbReference type="PANTHER" id="PTHR43088:SF1">
    <property type="entry name" value="SUBUNIT OF PYRUVATE:FLAVODOXIN OXIDOREDUCTASE"/>
    <property type="match status" value="1"/>
</dbReference>
<dbReference type="InterPro" id="IPR052368">
    <property type="entry name" value="2-oxoacid_oxidoreductase"/>
</dbReference>
<reference evidence="4 5" key="1">
    <citation type="journal article" date="2008" name="J. Bacteriol.">
        <title>The genome of Heliobacterium modesticaldum, a phototrophic representative of the Firmicutes containing the simplest photosynthetic apparatus.</title>
        <authorList>
            <person name="Sattley W.M."/>
            <person name="Madigan M.T."/>
            <person name="Swingley W.D."/>
            <person name="Cheung P.C."/>
            <person name="Clocksin K.M."/>
            <person name="Conrad A.L."/>
            <person name="Dejesa L.C."/>
            <person name="Honchak B.M."/>
            <person name="Jung D.O."/>
            <person name="Karbach L.E."/>
            <person name="Kurdoglu A."/>
            <person name="Lahiri S."/>
            <person name="Mastrian S.D."/>
            <person name="Page L.E."/>
            <person name="Taylor H.L."/>
            <person name="Wang Z.T."/>
            <person name="Raymond J."/>
            <person name="Chen M."/>
            <person name="Blankenship R.E."/>
            <person name="Touchman J.W."/>
        </authorList>
    </citation>
    <scope>NUCLEOTIDE SEQUENCE [LARGE SCALE GENOMIC DNA]</scope>
    <source>
        <strain evidence="5">ATCC 51547 / Ice1</strain>
    </source>
</reference>
<proteinExistence type="predicted"/>
<evidence type="ECO:0000313" key="4">
    <source>
        <dbReference type="EMBL" id="ABZ85295.1"/>
    </source>
</evidence>
<feature type="domain" description="Pyruvate:ferredoxin oxidoreductase core" evidence="3">
    <location>
        <begin position="279"/>
        <end position="372"/>
    </location>
</feature>
<dbReference type="Proteomes" id="UP000008550">
    <property type="component" value="Chromosome"/>
</dbReference>
<keyword evidence="5" id="KW-1185">Reference proteome</keyword>
<dbReference type="eggNOG" id="COG0674">
    <property type="taxonomic scope" value="Bacteria"/>
</dbReference>
<evidence type="ECO:0000259" key="2">
    <source>
        <dbReference type="Pfam" id="PF01855"/>
    </source>
</evidence>
<protein>
    <submittedName>
        <fullName evidence="4">2-oxoglutarate oxidoreductase, alpha subunit, putative</fullName>
    </submittedName>
</protein>
<dbReference type="Gene3D" id="3.40.50.970">
    <property type="match status" value="1"/>
</dbReference>
<evidence type="ECO:0000313" key="5">
    <source>
        <dbReference type="Proteomes" id="UP000008550"/>
    </source>
</evidence>
<dbReference type="GO" id="GO:0016491">
    <property type="term" value="F:oxidoreductase activity"/>
    <property type="evidence" value="ECO:0007669"/>
    <property type="project" value="UniProtKB-KW"/>
</dbReference>
<evidence type="ECO:0000256" key="1">
    <source>
        <dbReference type="ARBA" id="ARBA00023002"/>
    </source>
</evidence>
<dbReference type="SUPFAM" id="SSF52922">
    <property type="entry name" value="TK C-terminal domain-like"/>
    <property type="match status" value="1"/>
</dbReference>
<keyword evidence="1" id="KW-0560">Oxidoreductase</keyword>
<dbReference type="Gene3D" id="3.40.50.920">
    <property type="match status" value="1"/>
</dbReference>
<dbReference type="SUPFAM" id="SSF52518">
    <property type="entry name" value="Thiamin diphosphate-binding fold (THDP-binding)"/>
    <property type="match status" value="1"/>
</dbReference>
<dbReference type="STRING" id="498761.HM1_2766"/>
<dbReference type="KEGG" id="hmo:HM1_2766"/>
<dbReference type="PANTHER" id="PTHR43088">
    <property type="entry name" value="SUBUNIT OF PYRUVATE:FLAVODOXIN OXIDOREDUCTASE-RELATED"/>
    <property type="match status" value="1"/>
</dbReference>
<dbReference type="Pfam" id="PF01855">
    <property type="entry name" value="POR_N"/>
    <property type="match status" value="1"/>
</dbReference>
<sequence length="384" mass="41682">MTAMSNKVRLMQGNQACAEGAIYAGLRFYAGYPITPSTEIAEILAERLPQVGGRFIQMEDEIASMAAIIGGALTGVKSMTATSGPGFSLKQENLGYGILAEVPCVVVDVQRLGPSTGGPTAPSQGDVMQARWGTHGDHPVIAICPNSVQECFNLTVKAFNLSERFRIPVLFMLDEVIGHMRERMVIPAPGELEVLERKKTDLPPGQYVAYAPVDDTLVPPMANFGEGYRFHVTGLLHDETGFPSNSSSVVGAHLERLHRKVERGLDEIIMVEEIETEDADVVIIAYGCVSRSAAHVVREARSQGLRVGLLRLITLWPFPVDAVRRVAEGARAIVVAEMNLGQMLDVVKSAVEGQVPVYGVCRADGEMIAPDTIREKVEEVKQLF</sequence>
<organism evidence="4 5">
    <name type="scientific">Heliobacterium modesticaldum (strain ATCC 51547 / Ice1)</name>
    <dbReference type="NCBI Taxonomy" id="498761"/>
    <lineage>
        <taxon>Bacteria</taxon>
        <taxon>Bacillati</taxon>
        <taxon>Bacillota</taxon>
        <taxon>Clostridia</taxon>
        <taxon>Eubacteriales</taxon>
        <taxon>Heliobacteriaceae</taxon>
        <taxon>Heliomicrobium</taxon>
    </lineage>
</organism>
<evidence type="ECO:0000259" key="3">
    <source>
        <dbReference type="Pfam" id="PF17147"/>
    </source>
</evidence>
<dbReference type="InterPro" id="IPR033412">
    <property type="entry name" value="PFOR_II"/>
</dbReference>
<dbReference type="AlphaFoldDB" id="B0TC22"/>